<evidence type="ECO:0000313" key="2">
    <source>
        <dbReference type="Proteomes" id="UP001341840"/>
    </source>
</evidence>
<evidence type="ECO:0000313" key="1">
    <source>
        <dbReference type="EMBL" id="MED6164506.1"/>
    </source>
</evidence>
<protein>
    <submittedName>
        <fullName evidence="1">Uncharacterized protein</fullName>
    </submittedName>
</protein>
<sequence length="238" mass="27600">MRIEALDVQALFEGIYKLIHKNALPLFLSSCQKKSGIQRCNALLKNRQESKRVRRMVKADEKSVVFPTLKCSTVMKNKPKKKKLKPLNEAFQNLERSDLDLKRLLTCKEALATTIVLNSWKEWIKNRDENTRKMGDVVAKAISSDVLIKFCDGKGPRMGEFYEKMDHMLGEVKEVMMKNKFASSCSYMEGIIIARLTKINYIVHCLRFALSSRFYNYEYLQTSAPESYLEKPLIKIKK</sequence>
<dbReference type="Proteomes" id="UP001341840">
    <property type="component" value="Unassembled WGS sequence"/>
</dbReference>
<accession>A0ABU6UT51</accession>
<reference evidence="1 2" key="1">
    <citation type="journal article" date="2023" name="Plants (Basel)">
        <title>Bridging the Gap: Combining Genomics and Transcriptomics Approaches to Understand Stylosanthes scabra, an Orphan Legume from the Brazilian Caatinga.</title>
        <authorList>
            <person name="Ferreira-Neto J.R.C."/>
            <person name="da Silva M.D."/>
            <person name="Binneck E."/>
            <person name="de Melo N.F."/>
            <person name="da Silva R.H."/>
            <person name="de Melo A.L.T.M."/>
            <person name="Pandolfi V."/>
            <person name="Bustamante F.O."/>
            <person name="Brasileiro-Vidal A.C."/>
            <person name="Benko-Iseppon A.M."/>
        </authorList>
    </citation>
    <scope>NUCLEOTIDE SEQUENCE [LARGE SCALE GENOMIC DNA]</scope>
    <source>
        <tissue evidence="1">Leaves</tissue>
    </source>
</reference>
<keyword evidence="2" id="KW-1185">Reference proteome</keyword>
<dbReference type="EMBL" id="JASCZI010122603">
    <property type="protein sequence ID" value="MED6164506.1"/>
    <property type="molecule type" value="Genomic_DNA"/>
</dbReference>
<organism evidence="1 2">
    <name type="scientific">Stylosanthes scabra</name>
    <dbReference type="NCBI Taxonomy" id="79078"/>
    <lineage>
        <taxon>Eukaryota</taxon>
        <taxon>Viridiplantae</taxon>
        <taxon>Streptophyta</taxon>
        <taxon>Embryophyta</taxon>
        <taxon>Tracheophyta</taxon>
        <taxon>Spermatophyta</taxon>
        <taxon>Magnoliopsida</taxon>
        <taxon>eudicotyledons</taxon>
        <taxon>Gunneridae</taxon>
        <taxon>Pentapetalae</taxon>
        <taxon>rosids</taxon>
        <taxon>fabids</taxon>
        <taxon>Fabales</taxon>
        <taxon>Fabaceae</taxon>
        <taxon>Papilionoideae</taxon>
        <taxon>50 kb inversion clade</taxon>
        <taxon>dalbergioids sensu lato</taxon>
        <taxon>Dalbergieae</taxon>
        <taxon>Pterocarpus clade</taxon>
        <taxon>Stylosanthes</taxon>
    </lineage>
</organism>
<proteinExistence type="predicted"/>
<name>A0ABU6UT51_9FABA</name>
<gene>
    <name evidence="1" type="ORF">PIB30_090781</name>
</gene>
<comment type="caution">
    <text evidence="1">The sequence shown here is derived from an EMBL/GenBank/DDBJ whole genome shotgun (WGS) entry which is preliminary data.</text>
</comment>